<evidence type="ECO:0000313" key="3">
    <source>
        <dbReference type="Proteomes" id="UP000766486"/>
    </source>
</evidence>
<organism evidence="2 3">
    <name type="scientific">Bionectria ochroleuca</name>
    <name type="common">Gliocladium roseum</name>
    <dbReference type="NCBI Taxonomy" id="29856"/>
    <lineage>
        <taxon>Eukaryota</taxon>
        <taxon>Fungi</taxon>
        <taxon>Dikarya</taxon>
        <taxon>Ascomycota</taxon>
        <taxon>Pezizomycotina</taxon>
        <taxon>Sordariomycetes</taxon>
        <taxon>Hypocreomycetidae</taxon>
        <taxon>Hypocreales</taxon>
        <taxon>Bionectriaceae</taxon>
        <taxon>Clonostachys</taxon>
    </lineage>
</organism>
<gene>
    <name evidence="2" type="ORF">CLO192961_LOCUS425180</name>
</gene>
<sequence length="106" mass="11782">MTKHDADELPRKGSSAAVQDIIQWQLLTIDLLCGSEDDVSKGEVLTMPTFTKPKPESIANLSDEELAVMEKKMVRKVDMVVMPIIGILYILNCKSLFYSPPSIRTG</sequence>
<accession>A0ABY6UW34</accession>
<dbReference type="EMBL" id="CABFNS010000917">
    <property type="protein sequence ID" value="VUC35634.1"/>
    <property type="molecule type" value="Genomic_DNA"/>
</dbReference>
<dbReference type="Proteomes" id="UP000766486">
    <property type="component" value="Unassembled WGS sequence"/>
</dbReference>
<evidence type="ECO:0000256" key="1">
    <source>
        <dbReference type="SAM" id="Phobius"/>
    </source>
</evidence>
<comment type="caution">
    <text evidence="2">The sequence shown here is derived from an EMBL/GenBank/DDBJ whole genome shotgun (WGS) entry which is preliminary data.</text>
</comment>
<feature type="transmembrane region" description="Helical" evidence="1">
    <location>
        <begin position="79"/>
        <end position="98"/>
    </location>
</feature>
<keyword evidence="1" id="KW-0812">Transmembrane</keyword>
<name>A0ABY6UW34_BIOOC</name>
<keyword evidence="3" id="KW-1185">Reference proteome</keyword>
<reference evidence="2 3" key="1">
    <citation type="submission" date="2019-06" db="EMBL/GenBank/DDBJ databases">
        <authorList>
            <person name="Broberg M."/>
        </authorList>
    </citation>
    <scope>NUCLEOTIDE SEQUENCE [LARGE SCALE GENOMIC DNA]</scope>
</reference>
<keyword evidence="1" id="KW-1133">Transmembrane helix</keyword>
<protein>
    <submittedName>
        <fullName evidence="2">Uncharacterized protein</fullName>
    </submittedName>
</protein>
<keyword evidence="1" id="KW-0472">Membrane</keyword>
<evidence type="ECO:0000313" key="2">
    <source>
        <dbReference type="EMBL" id="VUC35634.1"/>
    </source>
</evidence>
<proteinExistence type="predicted"/>